<evidence type="ECO:0000256" key="3">
    <source>
        <dbReference type="ARBA" id="ARBA00011738"/>
    </source>
</evidence>
<evidence type="ECO:0000256" key="5">
    <source>
        <dbReference type="ARBA" id="ARBA00022490"/>
    </source>
</evidence>
<dbReference type="GO" id="GO:0003700">
    <property type="term" value="F:DNA-binding transcription factor activity"/>
    <property type="evidence" value="ECO:0007669"/>
    <property type="project" value="InterPro"/>
</dbReference>
<feature type="binding site" evidence="13">
    <location>
        <position position="105"/>
    </location>
    <ligand>
        <name>Fe cation</name>
        <dbReference type="ChEBI" id="CHEBI:24875"/>
    </ligand>
</feature>
<dbReference type="SUPFAM" id="SSF46785">
    <property type="entry name" value="Winged helix' DNA-binding domain"/>
    <property type="match status" value="1"/>
</dbReference>
<evidence type="ECO:0000256" key="6">
    <source>
        <dbReference type="ARBA" id="ARBA00022491"/>
    </source>
</evidence>
<proteinExistence type="inferred from homology"/>
<name>A0A1L4CZE9_9BACT</name>
<evidence type="ECO:0000256" key="10">
    <source>
        <dbReference type="ARBA" id="ARBA00023125"/>
    </source>
</evidence>
<keyword evidence="7 12" id="KW-0479">Metal-binding</keyword>
<feature type="binding site" evidence="13">
    <location>
        <position position="126"/>
    </location>
    <ligand>
        <name>Fe cation</name>
        <dbReference type="ChEBI" id="CHEBI:24875"/>
    </ligand>
</feature>
<evidence type="ECO:0000256" key="1">
    <source>
        <dbReference type="ARBA" id="ARBA00004496"/>
    </source>
</evidence>
<comment type="cofactor">
    <cofactor evidence="13">
        <name>Mn(2+)</name>
        <dbReference type="ChEBI" id="CHEBI:29035"/>
    </cofactor>
    <cofactor evidence="13">
        <name>Fe(2+)</name>
        <dbReference type="ChEBI" id="CHEBI:29033"/>
    </cofactor>
    <text evidence="13">Binds 1 Mn(2+) or Fe(2+) ion per subunit.</text>
</comment>
<evidence type="ECO:0000256" key="2">
    <source>
        <dbReference type="ARBA" id="ARBA00007957"/>
    </source>
</evidence>
<dbReference type="GO" id="GO:0045892">
    <property type="term" value="P:negative regulation of DNA-templated transcription"/>
    <property type="evidence" value="ECO:0007669"/>
    <property type="project" value="TreeGrafter"/>
</dbReference>
<evidence type="ECO:0000313" key="14">
    <source>
        <dbReference type="EMBL" id="APJ03329.1"/>
    </source>
</evidence>
<comment type="similarity">
    <text evidence="2">Belongs to the Fur family.</text>
</comment>
<feature type="binding site" evidence="12">
    <location>
        <position position="114"/>
    </location>
    <ligand>
        <name>Zn(2+)</name>
        <dbReference type="ChEBI" id="CHEBI:29105"/>
    </ligand>
</feature>
<gene>
    <name evidence="14" type="ORF">AXG55_05185</name>
</gene>
<dbReference type="STRING" id="1915309.AXG55_05185"/>
<evidence type="ECO:0000256" key="13">
    <source>
        <dbReference type="PIRSR" id="PIRSR602481-2"/>
    </source>
</evidence>
<dbReference type="CDD" id="cd07153">
    <property type="entry name" value="Fur_like"/>
    <property type="match status" value="1"/>
</dbReference>
<evidence type="ECO:0000313" key="15">
    <source>
        <dbReference type="Proteomes" id="UP000184731"/>
    </source>
</evidence>
<dbReference type="PANTHER" id="PTHR33202:SF2">
    <property type="entry name" value="FERRIC UPTAKE REGULATION PROTEIN"/>
    <property type="match status" value="1"/>
</dbReference>
<dbReference type="Proteomes" id="UP000184731">
    <property type="component" value="Chromosome"/>
</dbReference>
<dbReference type="InterPro" id="IPR043135">
    <property type="entry name" value="Fur_C"/>
</dbReference>
<reference evidence="14 15" key="1">
    <citation type="submission" date="2016-10" db="EMBL/GenBank/DDBJ databases">
        <title>Silvanigrella aquatica sp. nov., isolated from a freshwater lake located in the Black Forest, Germany, description of Silvanigrellaceae fam. nov., Silvanigrellales ord. nov., reclassification of the order Bdellovibrionales in the class Oligoflexia, reclassification of the families Bacteriovoracaceae and Halobacteriovoraceae in the new order Bacteriovoracales ord. nov., and reclassification of the family Pseudobacteriovoracaceae in the order Oligoflexiales.</title>
        <authorList>
            <person name="Hahn M.W."/>
            <person name="Schmidt J."/>
            <person name="Koll U."/>
            <person name="Rohde M."/>
            <person name="Verbag S."/>
            <person name="Pitt A."/>
            <person name="Nakai R."/>
            <person name="Naganuma T."/>
            <person name="Lang E."/>
        </authorList>
    </citation>
    <scope>NUCLEOTIDE SEQUENCE [LARGE SCALE GENOMIC DNA]</scope>
    <source>
        <strain evidence="14 15">MWH-Nonnen-W8red</strain>
    </source>
</reference>
<dbReference type="InterPro" id="IPR036388">
    <property type="entry name" value="WH-like_DNA-bd_sf"/>
</dbReference>
<dbReference type="GO" id="GO:0005829">
    <property type="term" value="C:cytosol"/>
    <property type="evidence" value="ECO:0007669"/>
    <property type="project" value="TreeGrafter"/>
</dbReference>
<dbReference type="EMBL" id="CP017834">
    <property type="protein sequence ID" value="APJ03329.1"/>
    <property type="molecule type" value="Genomic_DNA"/>
</dbReference>
<keyword evidence="10" id="KW-0238">DNA-binding</keyword>
<evidence type="ECO:0000256" key="9">
    <source>
        <dbReference type="ARBA" id="ARBA00023015"/>
    </source>
</evidence>
<feature type="binding site" evidence="12">
    <location>
        <position position="151"/>
    </location>
    <ligand>
        <name>Zn(2+)</name>
        <dbReference type="ChEBI" id="CHEBI:29105"/>
    </ligand>
</feature>
<keyword evidence="13" id="KW-0408">Iron</keyword>
<keyword evidence="11" id="KW-0804">Transcription</keyword>
<protein>
    <recommendedName>
        <fullName evidence="4">Ferric uptake regulation protein</fullName>
    </recommendedName>
</protein>
<keyword evidence="9" id="KW-0805">Transcription regulation</keyword>
<feature type="binding site" evidence="13">
    <location>
        <position position="143"/>
    </location>
    <ligand>
        <name>Fe cation</name>
        <dbReference type="ChEBI" id="CHEBI:24875"/>
    </ligand>
</feature>
<comment type="subunit">
    <text evidence="3">Homodimer.</text>
</comment>
<dbReference type="GO" id="GO:1900705">
    <property type="term" value="P:negative regulation of siderophore biosynthetic process"/>
    <property type="evidence" value="ECO:0007669"/>
    <property type="project" value="TreeGrafter"/>
</dbReference>
<dbReference type="AlphaFoldDB" id="A0A1L4CZE9"/>
<accession>A0A1L4CZE9</accession>
<keyword evidence="6" id="KW-0678">Repressor</keyword>
<dbReference type="Gene3D" id="1.10.10.10">
    <property type="entry name" value="Winged helix-like DNA-binding domain superfamily/Winged helix DNA-binding domain"/>
    <property type="match status" value="1"/>
</dbReference>
<sequence length="163" mass="18751">MTTSRRSGENLPKRAHLHKIFDEYLSQLGLRQTRQRKIILDAVLSSGRHVDAETIFNEVKKIDASIGLATIYRTLKMMTDSQILVERHFGGDRASFEFADLGNEHHDHLICNQCGEIVEFFDEGLERYQDLVAKNLGFNLKNHKMELFADCLASENCNRKNLK</sequence>
<dbReference type="KEGG" id="saqi:AXG55_05185"/>
<evidence type="ECO:0000256" key="7">
    <source>
        <dbReference type="ARBA" id="ARBA00022723"/>
    </source>
</evidence>
<keyword evidence="5" id="KW-0963">Cytoplasm</keyword>
<dbReference type="RefSeq" id="WP_148697061.1">
    <property type="nucleotide sequence ID" value="NZ_CP017834.1"/>
</dbReference>
<dbReference type="GO" id="GO:0000976">
    <property type="term" value="F:transcription cis-regulatory region binding"/>
    <property type="evidence" value="ECO:0007669"/>
    <property type="project" value="TreeGrafter"/>
</dbReference>
<dbReference type="InterPro" id="IPR036390">
    <property type="entry name" value="WH_DNA-bd_sf"/>
</dbReference>
<keyword evidence="15" id="KW-1185">Reference proteome</keyword>
<evidence type="ECO:0000256" key="4">
    <source>
        <dbReference type="ARBA" id="ARBA00020910"/>
    </source>
</evidence>
<dbReference type="Pfam" id="PF01475">
    <property type="entry name" value="FUR"/>
    <property type="match status" value="1"/>
</dbReference>
<evidence type="ECO:0000256" key="8">
    <source>
        <dbReference type="ARBA" id="ARBA00022833"/>
    </source>
</evidence>
<comment type="cofactor">
    <cofactor evidence="12">
        <name>Zn(2+)</name>
        <dbReference type="ChEBI" id="CHEBI:29105"/>
    </cofactor>
    <text evidence="12">Binds 1 zinc ion per subunit.</text>
</comment>
<evidence type="ECO:0000256" key="11">
    <source>
        <dbReference type="ARBA" id="ARBA00023163"/>
    </source>
</evidence>
<organism evidence="14 15">
    <name type="scientific">Silvanigrella aquatica</name>
    <dbReference type="NCBI Taxonomy" id="1915309"/>
    <lineage>
        <taxon>Bacteria</taxon>
        <taxon>Pseudomonadati</taxon>
        <taxon>Bdellovibrionota</taxon>
        <taxon>Oligoflexia</taxon>
        <taxon>Silvanigrellales</taxon>
        <taxon>Silvanigrellaceae</taxon>
        <taxon>Silvanigrella</taxon>
    </lineage>
</organism>
<feature type="binding site" evidence="12">
    <location>
        <position position="157"/>
    </location>
    <ligand>
        <name>Zn(2+)</name>
        <dbReference type="ChEBI" id="CHEBI:29105"/>
    </ligand>
</feature>
<feature type="binding site" evidence="13">
    <location>
        <position position="107"/>
    </location>
    <ligand>
        <name>Fe cation</name>
        <dbReference type="ChEBI" id="CHEBI:24875"/>
    </ligand>
</feature>
<dbReference type="OrthoDB" id="5292451at2"/>
<dbReference type="GO" id="GO:0008270">
    <property type="term" value="F:zinc ion binding"/>
    <property type="evidence" value="ECO:0007669"/>
    <property type="project" value="TreeGrafter"/>
</dbReference>
<keyword evidence="8 12" id="KW-0862">Zinc</keyword>
<dbReference type="InterPro" id="IPR002481">
    <property type="entry name" value="FUR"/>
</dbReference>
<evidence type="ECO:0000256" key="12">
    <source>
        <dbReference type="PIRSR" id="PIRSR602481-1"/>
    </source>
</evidence>
<feature type="binding site" evidence="12">
    <location>
        <position position="111"/>
    </location>
    <ligand>
        <name>Zn(2+)</name>
        <dbReference type="ChEBI" id="CHEBI:29105"/>
    </ligand>
</feature>
<dbReference type="Gene3D" id="3.30.1490.190">
    <property type="match status" value="1"/>
</dbReference>
<dbReference type="PANTHER" id="PTHR33202">
    <property type="entry name" value="ZINC UPTAKE REGULATION PROTEIN"/>
    <property type="match status" value="1"/>
</dbReference>
<comment type="subcellular location">
    <subcellularLocation>
        <location evidence="1">Cytoplasm</location>
    </subcellularLocation>
</comment>